<comment type="caution">
    <text evidence="5">The sequence shown here is derived from an EMBL/GenBank/DDBJ whole genome shotgun (WGS) entry which is preliminary data.</text>
</comment>
<keyword evidence="2" id="KW-0238">DNA-binding</keyword>
<dbReference type="SMART" id="SM00347">
    <property type="entry name" value="HTH_MARR"/>
    <property type="match status" value="1"/>
</dbReference>
<organism evidence="5 6">
    <name type="scientific">Achromobacter pulmonis</name>
    <dbReference type="NCBI Taxonomy" id="1389932"/>
    <lineage>
        <taxon>Bacteria</taxon>
        <taxon>Pseudomonadati</taxon>
        <taxon>Pseudomonadota</taxon>
        <taxon>Betaproteobacteria</taxon>
        <taxon>Burkholderiales</taxon>
        <taxon>Alcaligenaceae</taxon>
        <taxon>Achromobacter</taxon>
    </lineage>
</organism>
<reference evidence="5 6" key="1">
    <citation type="submission" date="2018-01" db="EMBL/GenBank/DDBJ databases">
        <title>The draft genome of an aniline degradation strain ANB-1.</title>
        <authorList>
            <person name="Zhang L."/>
            <person name="Jiang J."/>
        </authorList>
    </citation>
    <scope>NUCLEOTIDE SEQUENCE [LARGE SCALE GENOMIC DNA]</scope>
    <source>
        <strain evidence="5 6">ANB-1</strain>
    </source>
</reference>
<dbReference type="PANTHER" id="PTHR42756:SF1">
    <property type="entry name" value="TRANSCRIPTIONAL REPRESSOR OF EMRAB OPERON"/>
    <property type="match status" value="1"/>
</dbReference>
<evidence type="ECO:0000256" key="2">
    <source>
        <dbReference type="ARBA" id="ARBA00023125"/>
    </source>
</evidence>
<dbReference type="InterPro" id="IPR000835">
    <property type="entry name" value="HTH_MarR-typ"/>
</dbReference>
<accession>A0A2N8KK11</accession>
<proteinExistence type="predicted"/>
<gene>
    <name evidence="5" type="ORF">C1I89_14680</name>
</gene>
<evidence type="ECO:0000313" key="5">
    <source>
        <dbReference type="EMBL" id="PND33797.1"/>
    </source>
</evidence>
<dbReference type="PROSITE" id="PS01117">
    <property type="entry name" value="HTH_MARR_1"/>
    <property type="match status" value="1"/>
</dbReference>
<evidence type="ECO:0000256" key="3">
    <source>
        <dbReference type="ARBA" id="ARBA00023163"/>
    </source>
</evidence>
<dbReference type="GO" id="GO:0003677">
    <property type="term" value="F:DNA binding"/>
    <property type="evidence" value="ECO:0007669"/>
    <property type="project" value="UniProtKB-KW"/>
</dbReference>
<evidence type="ECO:0000259" key="4">
    <source>
        <dbReference type="PROSITE" id="PS50995"/>
    </source>
</evidence>
<dbReference type="GO" id="GO:0003700">
    <property type="term" value="F:DNA-binding transcription factor activity"/>
    <property type="evidence" value="ECO:0007669"/>
    <property type="project" value="InterPro"/>
</dbReference>
<dbReference type="Proteomes" id="UP000235994">
    <property type="component" value="Unassembled WGS sequence"/>
</dbReference>
<protein>
    <submittedName>
        <fullName evidence="5">MarR family transcriptional regulator</fullName>
    </submittedName>
</protein>
<name>A0A2N8KK11_9BURK</name>
<keyword evidence="3" id="KW-0804">Transcription</keyword>
<dbReference type="Gene3D" id="1.10.10.10">
    <property type="entry name" value="Winged helix-like DNA-binding domain superfamily/Winged helix DNA-binding domain"/>
    <property type="match status" value="1"/>
</dbReference>
<keyword evidence="1" id="KW-0805">Transcription regulation</keyword>
<keyword evidence="6" id="KW-1185">Reference proteome</keyword>
<evidence type="ECO:0000313" key="6">
    <source>
        <dbReference type="Proteomes" id="UP000235994"/>
    </source>
</evidence>
<feature type="domain" description="HTH marR-type" evidence="4">
    <location>
        <begin position="1"/>
        <end position="127"/>
    </location>
</feature>
<dbReference type="PRINTS" id="PR00598">
    <property type="entry name" value="HTHMARR"/>
</dbReference>
<dbReference type="Pfam" id="PF01047">
    <property type="entry name" value="MarR"/>
    <property type="match status" value="1"/>
</dbReference>
<dbReference type="SUPFAM" id="SSF46785">
    <property type="entry name" value="Winged helix' DNA-binding domain"/>
    <property type="match status" value="1"/>
</dbReference>
<dbReference type="InterPro" id="IPR036388">
    <property type="entry name" value="WH-like_DNA-bd_sf"/>
</dbReference>
<sequence>MTRQVHFSLLRTQDEVLAPLGLTAGQWMPLVLVSAGMASTPAELASLSDIDAGSMTRTLDRLESKSLVCRVRSIEDRRVVNITLTVKGVAVAHRVPHAVGRVLSKHLQGFSQDESTLLCRYLTRMIVNGRDDRQLTNR</sequence>
<dbReference type="EMBL" id="POQS01000003">
    <property type="protein sequence ID" value="PND33797.1"/>
    <property type="molecule type" value="Genomic_DNA"/>
</dbReference>
<dbReference type="AlphaFoldDB" id="A0A2N8KK11"/>
<dbReference type="InterPro" id="IPR036390">
    <property type="entry name" value="WH_DNA-bd_sf"/>
</dbReference>
<dbReference type="PROSITE" id="PS50995">
    <property type="entry name" value="HTH_MARR_2"/>
    <property type="match status" value="1"/>
</dbReference>
<evidence type="ECO:0000256" key="1">
    <source>
        <dbReference type="ARBA" id="ARBA00023015"/>
    </source>
</evidence>
<dbReference type="PANTHER" id="PTHR42756">
    <property type="entry name" value="TRANSCRIPTIONAL REGULATOR, MARR"/>
    <property type="match status" value="1"/>
</dbReference>
<dbReference type="InterPro" id="IPR023187">
    <property type="entry name" value="Tscrpt_reg_MarR-type_CS"/>
</dbReference>